<reference evidence="3" key="1">
    <citation type="submission" date="2013-09" db="EMBL/GenBank/DDBJ databases">
        <title>Corchorus olitorius genome sequencing.</title>
        <authorList>
            <person name="Alam M."/>
            <person name="Haque M.S."/>
            <person name="Islam M.S."/>
            <person name="Emdad E.M."/>
            <person name="Islam M.M."/>
            <person name="Ahmed B."/>
            <person name="Halim A."/>
            <person name="Hossen Q.M.M."/>
            <person name="Hossain M.Z."/>
            <person name="Ahmed R."/>
            <person name="Khan M.M."/>
            <person name="Islam R."/>
            <person name="Rashid M.M."/>
            <person name="Khan S.A."/>
            <person name="Rahman M.S."/>
            <person name="Alam M."/>
            <person name="Yahiya A.S."/>
            <person name="Khan M.S."/>
            <person name="Azam M.S."/>
            <person name="Haque T."/>
            <person name="Lashkar M.Z.H."/>
            <person name="Akhand A.I."/>
            <person name="Morshed G."/>
            <person name="Roy S."/>
            <person name="Uddin K.S."/>
            <person name="Rabeya T."/>
            <person name="Hossain A.S."/>
            <person name="Chowdhury A."/>
            <person name="Snigdha A.R."/>
            <person name="Mortoza M.S."/>
            <person name="Matin S.A."/>
            <person name="Hoque S.M.E."/>
            <person name="Islam M.K."/>
            <person name="Roy D.K."/>
            <person name="Haider R."/>
            <person name="Moosa M.M."/>
            <person name="Elias S.M."/>
            <person name="Hasan A.M."/>
            <person name="Jahan S."/>
            <person name="Shafiuddin M."/>
            <person name="Mahmood N."/>
            <person name="Shommy N.S."/>
        </authorList>
    </citation>
    <scope>NUCLEOTIDE SEQUENCE [LARGE SCALE GENOMIC DNA]</scope>
    <source>
        <strain evidence="3">cv. O-4</strain>
    </source>
</reference>
<gene>
    <name evidence="2" type="ORF">COLO4_37771</name>
</gene>
<evidence type="ECO:0000313" key="2">
    <source>
        <dbReference type="EMBL" id="OMO51207.1"/>
    </source>
</evidence>
<feature type="compositionally biased region" description="Polar residues" evidence="1">
    <location>
        <begin position="131"/>
        <end position="146"/>
    </location>
</feature>
<dbReference type="Proteomes" id="UP000187203">
    <property type="component" value="Unassembled WGS sequence"/>
</dbReference>
<feature type="compositionally biased region" description="Basic and acidic residues" evidence="1">
    <location>
        <begin position="1"/>
        <end position="25"/>
    </location>
</feature>
<feature type="compositionally biased region" description="Polar residues" evidence="1">
    <location>
        <begin position="75"/>
        <end position="116"/>
    </location>
</feature>
<comment type="caution">
    <text evidence="2">The sequence shown here is derived from an EMBL/GenBank/DDBJ whole genome shotgun (WGS) entry which is preliminary data.</text>
</comment>
<dbReference type="EMBL" id="AWUE01024272">
    <property type="protein sequence ID" value="OMO51207.1"/>
    <property type="molecule type" value="Genomic_DNA"/>
</dbReference>
<feature type="region of interest" description="Disordered" evidence="1">
    <location>
        <begin position="1"/>
        <end position="163"/>
    </location>
</feature>
<accession>A0A1R3FZG1</accession>
<proteinExistence type="predicted"/>
<organism evidence="2 3">
    <name type="scientific">Corchorus olitorius</name>
    <dbReference type="NCBI Taxonomy" id="93759"/>
    <lineage>
        <taxon>Eukaryota</taxon>
        <taxon>Viridiplantae</taxon>
        <taxon>Streptophyta</taxon>
        <taxon>Embryophyta</taxon>
        <taxon>Tracheophyta</taxon>
        <taxon>Spermatophyta</taxon>
        <taxon>Magnoliopsida</taxon>
        <taxon>eudicotyledons</taxon>
        <taxon>Gunneridae</taxon>
        <taxon>Pentapetalae</taxon>
        <taxon>rosids</taxon>
        <taxon>malvids</taxon>
        <taxon>Malvales</taxon>
        <taxon>Malvaceae</taxon>
        <taxon>Grewioideae</taxon>
        <taxon>Apeibeae</taxon>
        <taxon>Corchorus</taxon>
    </lineage>
</organism>
<sequence length="171" mass="18469">MMSHSSEKISSKHTHQGDHDEEHSSDQMSPLPSCSSSNKNQQQHKGCRSSNCPQQEQIPDIVTSPQGNRLKDEAPSSNCKSFSSLQKPAQENVMNSQSDSHQKEQQPSSVGTSSTHKNSEEHGKAYHGNVAVQNAPKNVCSTTTPKNVDAGLERTQPSSSSDSCCPCCCIS</sequence>
<name>A0A1R3FZG1_9ROSI</name>
<protein>
    <submittedName>
        <fullName evidence="2">Uncharacterized protein</fullName>
    </submittedName>
</protein>
<feature type="compositionally biased region" description="Polar residues" evidence="1">
    <location>
        <begin position="26"/>
        <end position="67"/>
    </location>
</feature>
<evidence type="ECO:0000256" key="1">
    <source>
        <dbReference type="SAM" id="MobiDB-lite"/>
    </source>
</evidence>
<dbReference type="AlphaFoldDB" id="A0A1R3FZG1"/>
<dbReference type="OrthoDB" id="10344399at2759"/>
<evidence type="ECO:0000313" key="3">
    <source>
        <dbReference type="Proteomes" id="UP000187203"/>
    </source>
</evidence>
<keyword evidence="3" id="KW-1185">Reference proteome</keyword>